<proteinExistence type="predicted"/>
<sequence>MDHKTILTAAGAILIAVVAASSAMALNIGILDSPATDKVGEMEIRPVAAPSAAPRPSLDGPAELPTTTTASVSPVTATEPRPAPPGTETPSTARPAVVPAQPPSVPVTTFPRPKVGPANPSVARSPGATASVASDDRADDD</sequence>
<name>A0A6J6VG08_9ZZZZ</name>
<dbReference type="EMBL" id="CAFBOS010000126">
    <property type="protein sequence ID" value="CAB5005204.1"/>
    <property type="molecule type" value="Genomic_DNA"/>
</dbReference>
<feature type="compositionally biased region" description="Low complexity" evidence="1">
    <location>
        <begin position="65"/>
        <end position="78"/>
    </location>
</feature>
<feature type="compositionally biased region" description="Low complexity" evidence="1">
    <location>
        <begin position="45"/>
        <end position="57"/>
    </location>
</feature>
<gene>
    <name evidence="2" type="ORF">UFOPK2754_03070</name>
    <name evidence="3" type="ORF">UFOPK3139_02509</name>
    <name evidence="4" type="ORF">UFOPK3543_02091</name>
    <name evidence="5" type="ORF">UFOPK3967_01918</name>
</gene>
<reference evidence="2" key="1">
    <citation type="submission" date="2020-05" db="EMBL/GenBank/DDBJ databases">
        <authorList>
            <person name="Chiriac C."/>
            <person name="Salcher M."/>
            <person name="Ghai R."/>
            <person name="Kavagutti S V."/>
        </authorList>
    </citation>
    <scope>NUCLEOTIDE SEQUENCE</scope>
</reference>
<evidence type="ECO:0000313" key="5">
    <source>
        <dbReference type="EMBL" id="CAB5005204.1"/>
    </source>
</evidence>
<dbReference type="EMBL" id="CAFBMH010000090">
    <property type="protein sequence ID" value="CAB4921118.1"/>
    <property type="molecule type" value="Genomic_DNA"/>
</dbReference>
<evidence type="ECO:0000313" key="4">
    <source>
        <dbReference type="EMBL" id="CAB4921118.1"/>
    </source>
</evidence>
<evidence type="ECO:0000313" key="2">
    <source>
        <dbReference type="EMBL" id="CAB4770536.1"/>
    </source>
</evidence>
<dbReference type="EMBL" id="CAFABA010000131">
    <property type="protein sequence ID" value="CAB4835551.1"/>
    <property type="molecule type" value="Genomic_DNA"/>
</dbReference>
<feature type="region of interest" description="Disordered" evidence="1">
    <location>
        <begin position="44"/>
        <end position="141"/>
    </location>
</feature>
<dbReference type="AlphaFoldDB" id="A0A6J6VG08"/>
<evidence type="ECO:0000256" key="1">
    <source>
        <dbReference type="SAM" id="MobiDB-lite"/>
    </source>
</evidence>
<evidence type="ECO:0000313" key="3">
    <source>
        <dbReference type="EMBL" id="CAB4835551.1"/>
    </source>
</evidence>
<dbReference type="EMBL" id="CAEZYR010000179">
    <property type="protein sequence ID" value="CAB4770536.1"/>
    <property type="molecule type" value="Genomic_DNA"/>
</dbReference>
<organism evidence="2">
    <name type="scientific">freshwater metagenome</name>
    <dbReference type="NCBI Taxonomy" id="449393"/>
    <lineage>
        <taxon>unclassified sequences</taxon>
        <taxon>metagenomes</taxon>
        <taxon>ecological metagenomes</taxon>
    </lineage>
</organism>
<accession>A0A6J6VG08</accession>
<protein>
    <submittedName>
        <fullName evidence="2">Unannotated protein</fullName>
    </submittedName>
</protein>